<proteinExistence type="inferred from homology"/>
<dbReference type="GO" id="GO:0046872">
    <property type="term" value="F:metal ion binding"/>
    <property type="evidence" value="ECO:0007669"/>
    <property type="project" value="InterPro"/>
</dbReference>
<evidence type="ECO:0000256" key="1">
    <source>
        <dbReference type="ARBA" id="ARBA00011028"/>
    </source>
</evidence>
<dbReference type="InterPro" id="IPR006129">
    <property type="entry name" value="AdhesinB"/>
</dbReference>
<feature type="signal peptide" evidence="5">
    <location>
        <begin position="1"/>
        <end position="26"/>
    </location>
</feature>
<protein>
    <submittedName>
        <fullName evidence="6">Periplasmic solute binding protein</fullName>
    </submittedName>
</protein>
<dbReference type="EMBL" id="KT982361">
    <property type="protein sequence ID" value="AOR51142.1"/>
    <property type="molecule type" value="Genomic_DNA"/>
</dbReference>
<dbReference type="Pfam" id="PF01297">
    <property type="entry name" value="ZnuA"/>
    <property type="match status" value="1"/>
</dbReference>
<dbReference type="PANTHER" id="PTHR42953">
    <property type="entry name" value="HIGH-AFFINITY ZINC UPTAKE SYSTEM PROTEIN ZNUA-RELATED"/>
    <property type="match status" value="1"/>
</dbReference>
<dbReference type="GO" id="GO:0007155">
    <property type="term" value="P:cell adhesion"/>
    <property type="evidence" value="ECO:0007669"/>
    <property type="project" value="InterPro"/>
</dbReference>
<comment type="similarity">
    <text evidence="1 4">Belongs to the bacterial solute-binding protein 9 family.</text>
</comment>
<dbReference type="InterPro" id="IPR050492">
    <property type="entry name" value="Bact_metal-bind_prot9"/>
</dbReference>
<dbReference type="InterPro" id="IPR006127">
    <property type="entry name" value="ZnuA-like"/>
</dbReference>
<dbReference type="SUPFAM" id="SSF53807">
    <property type="entry name" value="Helical backbone' metal receptor"/>
    <property type="match status" value="1"/>
</dbReference>
<name>A0A1C9U4S7_9BACT</name>
<dbReference type="GO" id="GO:0030001">
    <property type="term" value="P:metal ion transport"/>
    <property type="evidence" value="ECO:0007669"/>
    <property type="project" value="InterPro"/>
</dbReference>
<evidence type="ECO:0000256" key="5">
    <source>
        <dbReference type="SAM" id="SignalP"/>
    </source>
</evidence>
<organism evidence="6">
    <name type="scientific">uncultured bacterium pAY4-1</name>
    <dbReference type="NCBI Taxonomy" id="1781157"/>
    <lineage>
        <taxon>Bacteria</taxon>
        <taxon>environmental samples</taxon>
    </lineage>
</organism>
<evidence type="ECO:0000256" key="4">
    <source>
        <dbReference type="RuleBase" id="RU003512"/>
    </source>
</evidence>
<dbReference type="PROSITE" id="PS51257">
    <property type="entry name" value="PROKAR_LIPOPROTEIN"/>
    <property type="match status" value="1"/>
</dbReference>
<dbReference type="AlphaFoldDB" id="A0A1C9U4S7"/>
<feature type="chain" id="PRO_5008894774" evidence="5">
    <location>
        <begin position="27"/>
        <end position="312"/>
    </location>
</feature>
<evidence type="ECO:0000313" key="6">
    <source>
        <dbReference type="EMBL" id="AOR51142.1"/>
    </source>
</evidence>
<dbReference type="PRINTS" id="PR00691">
    <property type="entry name" value="ADHESINB"/>
</dbReference>
<keyword evidence="3 5" id="KW-0732">Signal</keyword>
<dbReference type="PANTHER" id="PTHR42953:SF3">
    <property type="entry name" value="HIGH-AFFINITY ZINC UPTAKE SYSTEM PROTEIN ZNUA"/>
    <property type="match status" value="1"/>
</dbReference>
<accession>A0A1C9U4S7</accession>
<dbReference type="PRINTS" id="PR00690">
    <property type="entry name" value="ADHESNFAMILY"/>
</dbReference>
<keyword evidence="2 4" id="KW-0813">Transport</keyword>
<sequence length="312" mass="33778">MMRSRSFLVLLFFPLLLLACNRPESAAPTATKLQVVTSLFPLYDFVRQIGGDSVEVTLLLPPGVEAHSFDPKPDDILRVNRAGLFIYTNKAMEAWAATIAASVDPAKVMIVDASVGTKLLPSSGDAHAGEHGHEAGRIDPHLWLDFANAQVMVGNIAQAMATKDPAHRDLYLANAAAYRVHLDTLDAAYRTALAGCKKRTLLQGGHFALGYLTARYGLAYRAAAAVNPEAEPTAATMAALVEEMRRNDLHYLFSEELVSPKLAETIAKEGGGTVLLLSAAHNVSKADLDRGITFIEIMERNLANLQRGLECR</sequence>
<evidence type="ECO:0000256" key="3">
    <source>
        <dbReference type="ARBA" id="ARBA00022729"/>
    </source>
</evidence>
<reference evidence="6" key="1">
    <citation type="journal article" date="2016" name="Sci. Rep.">
        <title>Triclosan Resistome from Metagenome Reveals Diverse Enoyl Acyl Carrier Protein Reductases and Selective Enrichment of Triclosan Resistance Genes.</title>
        <authorList>
            <person name="Khan R."/>
            <person name="Kong H.G."/>
            <person name="Jung Y.H."/>
            <person name="Choi J."/>
            <person name="Baek K.Y."/>
            <person name="Hwang E.C."/>
            <person name="Lee S.W."/>
        </authorList>
    </citation>
    <scope>NUCLEOTIDE SEQUENCE</scope>
</reference>
<dbReference type="Gene3D" id="3.40.50.1980">
    <property type="entry name" value="Nitrogenase molybdenum iron protein domain"/>
    <property type="match status" value="2"/>
</dbReference>
<evidence type="ECO:0000256" key="2">
    <source>
        <dbReference type="ARBA" id="ARBA00022448"/>
    </source>
</evidence>
<dbReference type="InterPro" id="IPR006128">
    <property type="entry name" value="Lipoprotein_PsaA-like"/>
</dbReference>